<protein>
    <submittedName>
        <fullName evidence="5">HipA domain-containing protein</fullName>
    </submittedName>
</protein>
<dbReference type="InterPro" id="IPR052028">
    <property type="entry name" value="HipA_Ser/Thr_kinase"/>
</dbReference>
<keyword evidence="2" id="KW-0808">Transferase</keyword>
<gene>
    <name evidence="5" type="ORF">FCU45_07420</name>
</gene>
<comment type="caution">
    <text evidence="5">The sequence shown here is derived from an EMBL/GenBank/DDBJ whole genome shotgun (WGS) entry which is preliminary data.</text>
</comment>
<comment type="similarity">
    <text evidence="1">Belongs to the HipA Ser/Thr kinase family.</text>
</comment>
<dbReference type="AlphaFoldDB" id="A0A4U2Z787"/>
<keyword evidence="6" id="KW-1185">Reference proteome</keyword>
<dbReference type="EMBL" id="SZPX01000005">
    <property type="protein sequence ID" value="TKI69340.1"/>
    <property type="molecule type" value="Genomic_DNA"/>
</dbReference>
<dbReference type="GO" id="GO:0005829">
    <property type="term" value="C:cytosol"/>
    <property type="evidence" value="ECO:0007669"/>
    <property type="project" value="TreeGrafter"/>
</dbReference>
<dbReference type="PANTHER" id="PTHR37419:SF1">
    <property type="entry name" value="SERINE_THREONINE-PROTEIN KINASE TOXIN HIPA"/>
    <property type="match status" value="1"/>
</dbReference>
<dbReference type="Proteomes" id="UP000309561">
    <property type="component" value="Unassembled WGS sequence"/>
</dbReference>
<dbReference type="PANTHER" id="PTHR37419">
    <property type="entry name" value="SERINE/THREONINE-PROTEIN KINASE TOXIN HIPA"/>
    <property type="match status" value="1"/>
</dbReference>
<evidence type="ECO:0000256" key="2">
    <source>
        <dbReference type="ARBA" id="ARBA00022679"/>
    </source>
</evidence>
<dbReference type="Gene3D" id="1.10.1070.20">
    <property type="match status" value="1"/>
</dbReference>
<name>A0A4U2Z787_9BACT</name>
<dbReference type="InterPro" id="IPR012893">
    <property type="entry name" value="HipA-like_C"/>
</dbReference>
<reference evidence="5 6" key="1">
    <citation type="submission" date="2019-04" db="EMBL/GenBank/DDBJ databases">
        <title>Sulfurimonas crateris sp. nov. a facultative anaerobic sulfur-oxidizing chemolithautotrophic bacterium isolated from a terrestrial mud vulcano.</title>
        <authorList>
            <person name="Ratnikova N.M."/>
            <person name="Slobodkin A.I."/>
            <person name="Merkel A.Y."/>
            <person name="Novikov A."/>
            <person name="Bonch-Osmolovskaya E.A."/>
            <person name="Slobodkina G.B."/>
        </authorList>
    </citation>
    <scope>NUCLEOTIDE SEQUENCE [LARGE SCALE GENOMIC DNA]</scope>
    <source>
        <strain evidence="5 6">SN118</strain>
    </source>
</reference>
<evidence type="ECO:0000259" key="4">
    <source>
        <dbReference type="Pfam" id="PF07804"/>
    </source>
</evidence>
<evidence type="ECO:0000256" key="1">
    <source>
        <dbReference type="ARBA" id="ARBA00010164"/>
    </source>
</evidence>
<keyword evidence="3" id="KW-0418">Kinase</keyword>
<dbReference type="Pfam" id="PF07804">
    <property type="entry name" value="HipA_C"/>
    <property type="match status" value="1"/>
</dbReference>
<dbReference type="OrthoDB" id="9805913at2"/>
<feature type="domain" description="HipA-like C-terminal" evidence="4">
    <location>
        <begin position="51"/>
        <end position="295"/>
    </location>
</feature>
<evidence type="ECO:0000256" key="3">
    <source>
        <dbReference type="ARBA" id="ARBA00022777"/>
    </source>
</evidence>
<organism evidence="5 6">
    <name type="scientific">Sulfurimonas crateris</name>
    <dbReference type="NCBI Taxonomy" id="2574727"/>
    <lineage>
        <taxon>Bacteria</taxon>
        <taxon>Pseudomonadati</taxon>
        <taxon>Campylobacterota</taxon>
        <taxon>Epsilonproteobacteria</taxon>
        <taxon>Campylobacterales</taxon>
        <taxon>Sulfurimonadaceae</taxon>
        <taxon>Sulfurimonas</taxon>
    </lineage>
</organism>
<evidence type="ECO:0000313" key="6">
    <source>
        <dbReference type="Proteomes" id="UP000309561"/>
    </source>
</evidence>
<accession>A0A4U2Z787</accession>
<sequence>MRCYGCLKDIDKGLYYCPKCKSNLFDGKSMKPLNFDKTEFYRIRGEMSEKMSISGVQDKISLSFNSNNELVPTNKDGRYILKPIPREHDNTVNLEDIVQNEHLSMQISSQIFKINTAHNALIEFSDGELAYITKRFDYSLNYSEKKIVKVDQEDFASVLEYTSENHSKAYKYESSYEECALKIKEVVAAYIPALEDFYKRVVLNYLIGNADAHLKNFSIIRDVDRADYSLSPNYDILYTKYHLPKEDATMGLELFKEHETNTFGAMGYYTLEDFELFAEMIGIKQKRLEKIYKVILTSRKQVHDLIDSSYMSNTAKESYKESYETRLNRCLFYYIDTYPFRSFAQDTIKKYL</sequence>
<proteinExistence type="inferred from homology"/>
<evidence type="ECO:0000313" key="5">
    <source>
        <dbReference type="EMBL" id="TKI69340.1"/>
    </source>
</evidence>
<dbReference type="GO" id="GO:0004674">
    <property type="term" value="F:protein serine/threonine kinase activity"/>
    <property type="evidence" value="ECO:0007669"/>
    <property type="project" value="TreeGrafter"/>
</dbReference>